<dbReference type="PANTHER" id="PTHR10683:SF31">
    <property type="entry name" value="TRANSALDOLASE"/>
    <property type="match status" value="1"/>
</dbReference>
<dbReference type="InterPro" id="IPR018225">
    <property type="entry name" value="Transaldolase_AS"/>
</dbReference>
<comment type="similarity">
    <text evidence="4 11">Belongs to the transaldolase family. Type 2 subfamily.</text>
</comment>
<dbReference type="PANTHER" id="PTHR10683">
    <property type="entry name" value="TRANSALDOLASE"/>
    <property type="match status" value="1"/>
</dbReference>
<accession>A0A0X8X6V8</accession>
<evidence type="ECO:0000256" key="9">
    <source>
        <dbReference type="ARBA" id="ARBA00023270"/>
    </source>
</evidence>
<proteinExistence type="inferred from homology"/>
<dbReference type="NCBIfam" id="NF002881">
    <property type="entry name" value="PRK03343.1"/>
    <property type="match status" value="1"/>
</dbReference>
<evidence type="ECO:0000256" key="11">
    <source>
        <dbReference type="HAMAP-Rule" id="MF_00493"/>
    </source>
</evidence>
<dbReference type="Gene3D" id="3.20.20.70">
    <property type="entry name" value="Aldolase class I"/>
    <property type="match status" value="1"/>
</dbReference>
<evidence type="ECO:0000256" key="8">
    <source>
        <dbReference type="ARBA" id="ARBA00023126"/>
    </source>
</evidence>
<keyword evidence="9 11" id="KW-0704">Schiff base</keyword>
<dbReference type="PROSITE" id="PS01054">
    <property type="entry name" value="TRANSALDOLASE_1"/>
    <property type="match status" value="1"/>
</dbReference>
<sequence length="367" mass="39714">MNDNPLLGLHGIGQSVWFDNIHRGMLPDELQNMCQRDGLSGITSNPAIFQKAIGSGNDYDEAIAELIAQGESDPERIYEHLATSDIRDAADVLHSVYKHSGGADGFVSIEVSPRLADDVSGTLEEAKRLLELIDRPNVMIKVPATEAGVAAIEELTASGVSVNATLLFSTARYRQVAQAYIKGLQRRIDSGSPIDGIASVASLFISRIDAKVDPQLEQHGADYNELQGQAAIANARCAYSIFRELFHSTEFAALRQHSANPQRLLWASTGVKGDKYPATYYIENLAGPETVTTIPPATYEAYRCSGDPAPRLLEGIDAAPQIIGSIRTAGVELDAILAELEQQGVDAFVEAYDALLQDLSNKLKTFQ</sequence>
<evidence type="ECO:0000313" key="12">
    <source>
        <dbReference type="EMBL" id="BAU56699.1"/>
    </source>
</evidence>
<dbReference type="GO" id="GO:0005975">
    <property type="term" value="P:carbohydrate metabolic process"/>
    <property type="evidence" value="ECO:0007669"/>
    <property type="project" value="InterPro"/>
</dbReference>
<evidence type="ECO:0000256" key="6">
    <source>
        <dbReference type="ARBA" id="ARBA00022490"/>
    </source>
</evidence>
<dbReference type="UniPathway" id="UPA00115">
    <property type="reaction ID" value="UER00414"/>
</dbReference>
<dbReference type="KEGG" id="hhk:HH1059_00300"/>
<evidence type="ECO:0000256" key="3">
    <source>
        <dbReference type="ARBA" id="ARBA00004857"/>
    </source>
</evidence>
<dbReference type="InterPro" id="IPR013785">
    <property type="entry name" value="Aldolase_TIM"/>
</dbReference>
<name>A0A0X8X6V8_HALHR</name>
<evidence type="ECO:0000313" key="13">
    <source>
        <dbReference type="Proteomes" id="UP000218890"/>
    </source>
</evidence>
<dbReference type="GO" id="GO:0004801">
    <property type="term" value="F:transaldolase activity"/>
    <property type="evidence" value="ECO:0007669"/>
    <property type="project" value="UniProtKB-UniRule"/>
</dbReference>
<gene>
    <name evidence="11" type="primary">tal</name>
    <name evidence="12" type="ORF">HH1059_00300</name>
</gene>
<evidence type="ECO:0000256" key="7">
    <source>
        <dbReference type="ARBA" id="ARBA00022679"/>
    </source>
</evidence>
<dbReference type="GO" id="GO:0005737">
    <property type="term" value="C:cytoplasm"/>
    <property type="evidence" value="ECO:0007669"/>
    <property type="project" value="UniProtKB-SubCell"/>
</dbReference>
<evidence type="ECO:0000256" key="1">
    <source>
        <dbReference type="ARBA" id="ARBA00003518"/>
    </source>
</evidence>
<dbReference type="NCBIfam" id="TIGR00876">
    <property type="entry name" value="tal_mycobact"/>
    <property type="match status" value="1"/>
</dbReference>
<dbReference type="PIRSF" id="PIRSF036915">
    <property type="entry name" value="Trnald_Bac_Plnt"/>
    <property type="match status" value="1"/>
</dbReference>
<dbReference type="InterPro" id="IPR001585">
    <property type="entry name" value="TAL/FSA"/>
</dbReference>
<organism evidence="12 13">
    <name type="scientific">Halorhodospira halochloris</name>
    <name type="common">Ectothiorhodospira halochloris</name>
    <dbReference type="NCBI Taxonomy" id="1052"/>
    <lineage>
        <taxon>Bacteria</taxon>
        <taxon>Pseudomonadati</taxon>
        <taxon>Pseudomonadota</taxon>
        <taxon>Gammaproteobacteria</taxon>
        <taxon>Chromatiales</taxon>
        <taxon>Ectothiorhodospiraceae</taxon>
        <taxon>Halorhodospira</taxon>
    </lineage>
</organism>
<comment type="subcellular location">
    <subcellularLocation>
        <location evidence="2 11">Cytoplasm</location>
    </subcellularLocation>
</comment>
<dbReference type="HAMAP" id="MF_00493">
    <property type="entry name" value="Transaldolase_2"/>
    <property type="match status" value="1"/>
</dbReference>
<comment type="function">
    <text evidence="1 11">Transaldolase is important for the balance of metabolites in the pentose-phosphate pathway.</text>
</comment>
<dbReference type="EMBL" id="AP017372">
    <property type="protein sequence ID" value="BAU56699.1"/>
    <property type="molecule type" value="Genomic_DNA"/>
</dbReference>
<keyword evidence="13" id="KW-1185">Reference proteome</keyword>
<reference evidence="12" key="1">
    <citation type="submission" date="2016-02" db="EMBL/GenBank/DDBJ databases">
        <title>Halorhodospira halochloris DSM-1059 complete genome, version 2.</title>
        <authorList>
            <person name="Tsukatani Y."/>
        </authorList>
    </citation>
    <scope>NUCLEOTIDE SEQUENCE</scope>
    <source>
        <strain evidence="12">DSM 1059</strain>
    </source>
</reference>
<dbReference type="CDD" id="cd00955">
    <property type="entry name" value="Transaldolase_like"/>
    <property type="match status" value="1"/>
</dbReference>
<dbReference type="Pfam" id="PF00923">
    <property type="entry name" value="TAL_FSA"/>
    <property type="match status" value="1"/>
</dbReference>
<dbReference type="OrthoDB" id="140919at2"/>
<keyword evidence="6 11" id="KW-0963">Cytoplasm</keyword>
<keyword evidence="7 11" id="KW-0808">Transferase</keyword>
<evidence type="ECO:0000256" key="4">
    <source>
        <dbReference type="ARBA" id="ARBA00008426"/>
    </source>
</evidence>
<dbReference type="EC" id="2.2.1.2" evidence="5 11"/>
<dbReference type="AlphaFoldDB" id="A0A0X8X6V8"/>
<comment type="pathway">
    <text evidence="3 11">Carbohydrate degradation; pentose phosphate pathway; D-glyceraldehyde 3-phosphate and beta-D-fructose 6-phosphate from D-ribose 5-phosphate and D-xylulose 5-phosphate (non-oxidative stage): step 2/3.</text>
</comment>
<evidence type="ECO:0000256" key="2">
    <source>
        <dbReference type="ARBA" id="ARBA00004496"/>
    </source>
</evidence>
<dbReference type="RefSeq" id="WP_096406891.1">
    <property type="nucleotide sequence ID" value="NZ_AP017372.2"/>
</dbReference>
<dbReference type="PROSITE" id="PS00958">
    <property type="entry name" value="TRANSALDOLASE_2"/>
    <property type="match status" value="1"/>
</dbReference>
<dbReference type="Proteomes" id="UP000218890">
    <property type="component" value="Chromosome"/>
</dbReference>
<protein>
    <recommendedName>
        <fullName evidence="5 11">Transaldolase</fullName>
        <ecNumber evidence="5 11">2.2.1.2</ecNumber>
    </recommendedName>
</protein>
<comment type="catalytic activity">
    <reaction evidence="10 11">
        <text>D-sedoheptulose 7-phosphate + D-glyceraldehyde 3-phosphate = D-erythrose 4-phosphate + beta-D-fructose 6-phosphate</text>
        <dbReference type="Rhea" id="RHEA:17053"/>
        <dbReference type="ChEBI" id="CHEBI:16897"/>
        <dbReference type="ChEBI" id="CHEBI:57483"/>
        <dbReference type="ChEBI" id="CHEBI:57634"/>
        <dbReference type="ChEBI" id="CHEBI:59776"/>
        <dbReference type="EC" id="2.2.1.2"/>
    </reaction>
</comment>
<keyword evidence="8 11" id="KW-0570">Pentose shunt</keyword>
<feature type="active site" description="Schiff-base intermediate with substrate" evidence="11">
    <location>
        <position position="141"/>
    </location>
</feature>
<dbReference type="InterPro" id="IPR004732">
    <property type="entry name" value="Transaldolase_2"/>
</dbReference>
<dbReference type="SUPFAM" id="SSF51569">
    <property type="entry name" value="Aldolase"/>
    <property type="match status" value="1"/>
</dbReference>
<evidence type="ECO:0000256" key="5">
    <source>
        <dbReference type="ARBA" id="ARBA00013151"/>
    </source>
</evidence>
<evidence type="ECO:0000256" key="10">
    <source>
        <dbReference type="ARBA" id="ARBA00048810"/>
    </source>
</evidence>
<dbReference type="GO" id="GO:0006098">
    <property type="term" value="P:pentose-phosphate shunt"/>
    <property type="evidence" value="ECO:0007669"/>
    <property type="project" value="UniProtKB-UniRule"/>
</dbReference>